<dbReference type="InterPro" id="IPR013216">
    <property type="entry name" value="Methyltransf_11"/>
</dbReference>
<protein>
    <submittedName>
        <fullName evidence="3">SAM-dependent methyltransferase</fullName>
    </submittedName>
</protein>
<dbReference type="OrthoDB" id="9770485at2"/>
<dbReference type="GO" id="GO:0032259">
    <property type="term" value="P:methylation"/>
    <property type="evidence" value="ECO:0007669"/>
    <property type="project" value="UniProtKB-KW"/>
</dbReference>
<dbReference type="PANTHER" id="PTHR43861">
    <property type="entry name" value="TRANS-ACONITATE 2-METHYLTRANSFERASE-RELATED"/>
    <property type="match status" value="1"/>
</dbReference>
<dbReference type="EMBL" id="PVWJ01000055">
    <property type="protein sequence ID" value="PSB02601.1"/>
    <property type="molecule type" value="Genomic_DNA"/>
</dbReference>
<name>A0A2T1C2W1_9CYAN</name>
<dbReference type="CDD" id="cd02440">
    <property type="entry name" value="AdoMet_MTases"/>
    <property type="match status" value="1"/>
</dbReference>
<accession>A0A2T1C2W1</accession>
<dbReference type="AlphaFoldDB" id="A0A2T1C2W1"/>
<keyword evidence="4" id="KW-1185">Reference proteome</keyword>
<evidence type="ECO:0000259" key="2">
    <source>
        <dbReference type="Pfam" id="PF08241"/>
    </source>
</evidence>
<dbReference type="PANTHER" id="PTHR43861:SF3">
    <property type="entry name" value="PUTATIVE (AFU_ORTHOLOGUE AFUA_2G14390)-RELATED"/>
    <property type="match status" value="1"/>
</dbReference>
<keyword evidence="3" id="KW-0489">Methyltransferase</keyword>
<dbReference type="GO" id="GO:0008757">
    <property type="term" value="F:S-adenosylmethionine-dependent methyltransferase activity"/>
    <property type="evidence" value="ECO:0007669"/>
    <property type="project" value="InterPro"/>
</dbReference>
<reference evidence="3 4" key="1">
    <citation type="submission" date="2018-02" db="EMBL/GenBank/DDBJ databases">
        <authorList>
            <person name="Cohen D.B."/>
            <person name="Kent A.D."/>
        </authorList>
    </citation>
    <scope>NUCLEOTIDE SEQUENCE [LARGE SCALE GENOMIC DNA]</scope>
    <source>
        <strain evidence="3 4">CCAP 1448/3</strain>
    </source>
</reference>
<evidence type="ECO:0000313" key="4">
    <source>
        <dbReference type="Proteomes" id="UP000238762"/>
    </source>
</evidence>
<dbReference type="Pfam" id="PF08241">
    <property type="entry name" value="Methyltransf_11"/>
    <property type="match status" value="1"/>
</dbReference>
<dbReference type="Gene3D" id="3.40.50.150">
    <property type="entry name" value="Vaccinia Virus protein VP39"/>
    <property type="match status" value="1"/>
</dbReference>
<dbReference type="SUPFAM" id="SSF53335">
    <property type="entry name" value="S-adenosyl-L-methionine-dependent methyltransferases"/>
    <property type="match status" value="1"/>
</dbReference>
<organism evidence="3 4">
    <name type="scientific">Merismopedia glauca CCAP 1448/3</name>
    <dbReference type="NCBI Taxonomy" id="1296344"/>
    <lineage>
        <taxon>Bacteria</taxon>
        <taxon>Bacillati</taxon>
        <taxon>Cyanobacteriota</taxon>
        <taxon>Cyanophyceae</taxon>
        <taxon>Synechococcales</taxon>
        <taxon>Merismopediaceae</taxon>
        <taxon>Merismopedia</taxon>
    </lineage>
</organism>
<keyword evidence="1 3" id="KW-0808">Transferase</keyword>
<dbReference type="Proteomes" id="UP000238762">
    <property type="component" value="Unassembled WGS sequence"/>
</dbReference>
<dbReference type="InterPro" id="IPR029063">
    <property type="entry name" value="SAM-dependent_MTases_sf"/>
</dbReference>
<reference evidence="3 4" key="2">
    <citation type="submission" date="2018-03" db="EMBL/GenBank/DDBJ databases">
        <title>The ancient ancestry and fast evolution of plastids.</title>
        <authorList>
            <person name="Moore K.R."/>
            <person name="Magnabosco C."/>
            <person name="Momper L."/>
            <person name="Gold D.A."/>
            <person name="Bosak T."/>
            <person name="Fournier G.P."/>
        </authorList>
    </citation>
    <scope>NUCLEOTIDE SEQUENCE [LARGE SCALE GENOMIC DNA]</scope>
    <source>
        <strain evidence="3 4">CCAP 1448/3</strain>
    </source>
</reference>
<comment type="caution">
    <text evidence="3">The sequence shown here is derived from an EMBL/GenBank/DDBJ whole genome shotgun (WGS) entry which is preliminary data.</text>
</comment>
<feature type="domain" description="Methyltransferase type 11" evidence="2">
    <location>
        <begin position="47"/>
        <end position="139"/>
    </location>
</feature>
<proteinExistence type="predicted"/>
<evidence type="ECO:0000313" key="3">
    <source>
        <dbReference type="EMBL" id="PSB02601.1"/>
    </source>
</evidence>
<gene>
    <name evidence="3" type="ORF">C7B64_12390</name>
</gene>
<evidence type="ECO:0000256" key="1">
    <source>
        <dbReference type="ARBA" id="ARBA00022679"/>
    </source>
</evidence>
<sequence>MSNSEYIFTSTQHSQELERLQALEQVFDPATRKKIESTGISAGWRCLEVGAGAGAIAQWMATVVGDNGSVVAVDLNTRFLNNLRSPNLEVIEADIRYLPLNYPLFDLVHARYVLIHIPDFQVALSRMLDLLKPGGWIVIEEPDFSVARAIYGEKDALESFNRVYEAICQMFAQLNLDYAFGIKLPAIFQQCGLQQLSVENDVPLSNGGSGIAKVMKMSTVQLAEKYISTSVVDSTDIDRYCQFADDPQTWAIYYGTVGVIARKGHL</sequence>